<name>A0A8J3T9D6_9ACTN</name>
<feature type="transmembrane region" description="Helical" evidence="7">
    <location>
        <begin position="273"/>
        <end position="295"/>
    </location>
</feature>
<keyword evidence="5 7" id="KW-1133">Transmembrane helix</keyword>
<dbReference type="InterPro" id="IPR036640">
    <property type="entry name" value="ABC1_TM_sf"/>
</dbReference>
<dbReference type="PROSITE" id="PS50893">
    <property type="entry name" value="ABC_TRANSPORTER_2"/>
    <property type="match status" value="1"/>
</dbReference>
<evidence type="ECO:0000256" key="5">
    <source>
        <dbReference type="ARBA" id="ARBA00022989"/>
    </source>
</evidence>
<organism evidence="10 11">
    <name type="scientific">Planosporangium mesophilum</name>
    <dbReference type="NCBI Taxonomy" id="689768"/>
    <lineage>
        <taxon>Bacteria</taxon>
        <taxon>Bacillati</taxon>
        <taxon>Actinomycetota</taxon>
        <taxon>Actinomycetes</taxon>
        <taxon>Micromonosporales</taxon>
        <taxon>Micromonosporaceae</taxon>
        <taxon>Planosporangium</taxon>
    </lineage>
</organism>
<accession>A0A8J3T9D6</accession>
<evidence type="ECO:0000256" key="1">
    <source>
        <dbReference type="ARBA" id="ARBA00004651"/>
    </source>
</evidence>
<dbReference type="InterPro" id="IPR011527">
    <property type="entry name" value="ABC1_TM_dom"/>
</dbReference>
<evidence type="ECO:0000313" key="10">
    <source>
        <dbReference type="EMBL" id="GII20981.1"/>
    </source>
</evidence>
<dbReference type="PROSITE" id="PS00211">
    <property type="entry name" value="ABC_TRANSPORTER_1"/>
    <property type="match status" value="1"/>
</dbReference>
<dbReference type="AlphaFoldDB" id="A0A8J3T9D6"/>
<evidence type="ECO:0000256" key="2">
    <source>
        <dbReference type="ARBA" id="ARBA00022692"/>
    </source>
</evidence>
<keyword evidence="2 7" id="KW-0812">Transmembrane</keyword>
<sequence length="584" mass="60756">MAPAGVHDRRVVRRLLRLASPVAPRLALAVLYGVLAAGSAIGLIATSAWLISRAAQHPPVLYLTVAIVAVRTFGITRGVFRYLERLAGHDAAFRVLTRLRVRAYGRLERLAPASCALLRAGDLVSRFVADIDAALDVLVRVVLPYLVAALVGALTVGFVATMLPSAAVVLAAGLLVVAVGVPLIQHAAARRADRNTAHLRGELSAATVDLLRGLPDLVAYGAAGRRLAALAETDSRLRAAAARSATGVGLGAGLLTLAAGACVWAGLALGAPAVSTGALNSVLLAVVVLTPIAVFDTVSGLPAAAAQLAAARAALARVFGLLDQPEPVTEPAAPVTLPEPPYRLEVCGLSAGWPGGPDVIHDLDLTFTPGRRLAVVGPSGSGKSTLAAVLVRFLDPSAGRVTLNGVDTRDLAGDDVRTVVGLLTDDARLFDTTIAENLRIADRGADDARLRAVLAEARLLDWVDTLPAGLDTMVGEQGSRLSGGQRRRLALARALLADFPILIMDEPTEHLDEETADALTADLLAATRGRSTVLITHRLTGLTEVDEVVVLDGGRIAQRGSHDALVAVDGPYRRMWSSLRVSTG</sequence>
<dbReference type="PANTHER" id="PTHR24221">
    <property type="entry name" value="ATP-BINDING CASSETTE SUB-FAMILY B"/>
    <property type="match status" value="1"/>
</dbReference>
<dbReference type="NCBIfam" id="TIGR02868">
    <property type="entry name" value="CydC"/>
    <property type="match status" value="1"/>
</dbReference>
<dbReference type="SUPFAM" id="SSF90123">
    <property type="entry name" value="ABC transporter transmembrane region"/>
    <property type="match status" value="1"/>
</dbReference>
<dbReference type="InterPro" id="IPR039421">
    <property type="entry name" value="Type_1_exporter"/>
</dbReference>
<dbReference type="GO" id="GO:0045454">
    <property type="term" value="P:cell redox homeostasis"/>
    <property type="evidence" value="ECO:0007669"/>
    <property type="project" value="InterPro"/>
</dbReference>
<comment type="caution">
    <text evidence="10">The sequence shown here is derived from an EMBL/GenBank/DDBJ whole genome shotgun (WGS) entry which is preliminary data.</text>
</comment>
<evidence type="ECO:0000259" key="8">
    <source>
        <dbReference type="PROSITE" id="PS50893"/>
    </source>
</evidence>
<feature type="domain" description="ABC transmembrane type-1" evidence="9">
    <location>
        <begin position="27"/>
        <end position="310"/>
    </location>
</feature>
<evidence type="ECO:0008006" key="12">
    <source>
        <dbReference type="Google" id="ProtNLM"/>
    </source>
</evidence>
<dbReference type="GO" id="GO:0140359">
    <property type="term" value="F:ABC-type transporter activity"/>
    <property type="evidence" value="ECO:0007669"/>
    <property type="project" value="InterPro"/>
</dbReference>
<feature type="transmembrane region" description="Helical" evidence="7">
    <location>
        <begin position="245"/>
        <end position="267"/>
    </location>
</feature>
<keyword evidence="6 7" id="KW-0472">Membrane</keyword>
<protein>
    <recommendedName>
        <fullName evidence="12">Thiol reductant ABC exporter subunit CydC</fullName>
    </recommendedName>
</protein>
<dbReference type="Gene3D" id="3.40.50.300">
    <property type="entry name" value="P-loop containing nucleotide triphosphate hydrolases"/>
    <property type="match status" value="1"/>
</dbReference>
<dbReference type="GO" id="GO:0034775">
    <property type="term" value="P:glutathione transmembrane transport"/>
    <property type="evidence" value="ECO:0007669"/>
    <property type="project" value="InterPro"/>
</dbReference>
<dbReference type="GO" id="GO:0005524">
    <property type="term" value="F:ATP binding"/>
    <property type="evidence" value="ECO:0007669"/>
    <property type="project" value="UniProtKB-KW"/>
</dbReference>
<dbReference type="Gene3D" id="1.20.1560.10">
    <property type="entry name" value="ABC transporter type 1, transmembrane domain"/>
    <property type="match status" value="1"/>
</dbReference>
<dbReference type="InterPro" id="IPR014223">
    <property type="entry name" value="ABC_CydC/D"/>
</dbReference>
<reference evidence="10" key="1">
    <citation type="submission" date="2021-01" db="EMBL/GenBank/DDBJ databases">
        <title>Whole genome shotgun sequence of Planosporangium mesophilum NBRC 109066.</title>
        <authorList>
            <person name="Komaki H."/>
            <person name="Tamura T."/>
        </authorList>
    </citation>
    <scope>NUCLEOTIDE SEQUENCE</scope>
    <source>
        <strain evidence="10">NBRC 109066</strain>
    </source>
</reference>
<feature type="transmembrane region" description="Helical" evidence="7">
    <location>
        <begin position="137"/>
        <end position="160"/>
    </location>
</feature>
<dbReference type="InterPro" id="IPR003439">
    <property type="entry name" value="ABC_transporter-like_ATP-bd"/>
</dbReference>
<dbReference type="GO" id="GO:0034040">
    <property type="term" value="F:ATPase-coupled lipid transmembrane transporter activity"/>
    <property type="evidence" value="ECO:0007669"/>
    <property type="project" value="TreeGrafter"/>
</dbReference>
<evidence type="ECO:0000313" key="11">
    <source>
        <dbReference type="Proteomes" id="UP000599074"/>
    </source>
</evidence>
<dbReference type="EMBL" id="BOON01000005">
    <property type="protein sequence ID" value="GII20981.1"/>
    <property type="molecule type" value="Genomic_DNA"/>
</dbReference>
<evidence type="ECO:0000256" key="7">
    <source>
        <dbReference type="SAM" id="Phobius"/>
    </source>
</evidence>
<feature type="transmembrane region" description="Helical" evidence="7">
    <location>
        <begin position="166"/>
        <end position="184"/>
    </location>
</feature>
<dbReference type="InterPro" id="IPR027417">
    <property type="entry name" value="P-loop_NTPase"/>
</dbReference>
<evidence type="ECO:0000256" key="4">
    <source>
        <dbReference type="ARBA" id="ARBA00022840"/>
    </source>
</evidence>
<keyword evidence="3" id="KW-0547">Nucleotide-binding</keyword>
<dbReference type="SMART" id="SM00382">
    <property type="entry name" value="AAA"/>
    <property type="match status" value="1"/>
</dbReference>
<dbReference type="GO" id="GO:0016887">
    <property type="term" value="F:ATP hydrolysis activity"/>
    <property type="evidence" value="ECO:0007669"/>
    <property type="project" value="InterPro"/>
</dbReference>
<dbReference type="Pfam" id="PF00005">
    <property type="entry name" value="ABC_tran"/>
    <property type="match status" value="1"/>
</dbReference>
<dbReference type="GO" id="GO:0005886">
    <property type="term" value="C:plasma membrane"/>
    <property type="evidence" value="ECO:0007669"/>
    <property type="project" value="UniProtKB-SubCell"/>
</dbReference>
<keyword evidence="4" id="KW-0067">ATP-binding</keyword>
<dbReference type="Pfam" id="PF00664">
    <property type="entry name" value="ABC_membrane"/>
    <property type="match status" value="1"/>
</dbReference>
<feature type="domain" description="ABC transporter" evidence="8">
    <location>
        <begin position="344"/>
        <end position="578"/>
    </location>
</feature>
<dbReference type="PANTHER" id="PTHR24221:SF654">
    <property type="entry name" value="ATP-BINDING CASSETTE SUB-FAMILY B MEMBER 6"/>
    <property type="match status" value="1"/>
</dbReference>
<evidence type="ECO:0000259" key="9">
    <source>
        <dbReference type="PROSITE" id="PS50929"/>
    </source>
</evidence>
<dbReference type="Proteomes" id="UP000599074">
    <property type="component" value="Unassembled WGS sequence"/>
</dbReference>
<comment type="subcellular location">
    <subcellularLocation>
        <location evidence="1">Cell membrane</location>
        <topology evidence="1">Multi-pass membrane protein</topology>
    </subcellularLocation>
</comment>
<evidence type="ECO:0000256" key="6">
    <source>
        <dbReference type="ARBA" id="ARBA00023136"/>
    </source>
</evidence>
<evidence type="ECO:0000256" key="3">
    <source>
        <dbReference type="ARBA" id="ARBA00022741"/>
    </source>
</evidence>
<feature type="transmembrane region" description="Helical" evidence="7">
    <location>
        <begin position="26"/>
        <end position="49"/>
    </location>
</feature>
<dbReference type="InterPro" id="IPR003593">
    <property type="entry name" value="AAA+_ATPase"/>
</dbReference>
<dbReference type="PROSITE" id="PS50929">
    <property type="entry name" value="ABC_TM1F"/>
    <property type="match status" value="1"/>
</dbReference>
<keyword evidence="11" id="KW-1185">Reference proteome</keyword>
<gene>
    <name evidence="10" type="ORF">Pme01_05780</name>
</gene>
<proteinExistence type="predicted"/>
<dbReference type="SUPFAM" id="SSF52540">
    <property type="entry name" value="P-loop containing nucleoside triphosphate hydrolases"/>
    <property type="match status" value="1"/>
</dbReference>
<feature type="transmembrane region" description="Helical" evidence="7">
    <location>
        <begin position="61"/>
        <end position="80"/>
    </location>
</feature>
<dbReference type="InterPro" id="IPR017871">
    <property type="entry name" value="ABC_transporter-like_CS"/>
</dbReference>